<organism evidence="1 2">
    <name type="scientific">Pseudomonas asiatica</name>
    <dbReference type="NCBI Taxonomy" id="2219225"/>
    <lineage>
        <taxon>Bacteria</taxon>
        <taxon>Pseudomonadati</taxon>
        <taxon>Pseudomonadota</taxon>
        <taxon>Gammaproteobacteria</taxon>
        <taxon>Pseudomonadales</taxon>
        <taxon>Pseudomonadaceae</taxon>
        <taxon>Pseudomonas</taxon>
    </lineage>
</organism>
<gene>
    <name evidence="1" type="ORF">NP554_29610</name>
</gene>
<evidence type="ECO:0000313" key="1">
    <source>
        <dbReference type="EMBL" id="MDD2115957.1"/>
    </source>
</evidence>
<reference evidence="1" key="1">
    <citation type="submission" date="2022-07" db="EMBL/GenBank/DDBJ databases">
        <title>Multi-strain Analysis of Pseudomonas putida Reveals Metabolic and Genetic Diversity.</title>
        <authorList>
            <person name="Monk J.M."/>
        </authorList>
    </citation>
    <scope>NUCLEOTIDE SEQUENCE</scope>
    <source>
        <strain evidence="1">17633</strain>
    </source>
</reference>
<dbReference type="AlphaFoldDB" id="A0A9X4I374"/>
<dbReference type="EMBL" id="JANIAM010000054">
    <property type="protein sequence ID" value="MDD2115957.1"/>
    <property type="molecule type" value="Genomic_DNA"/>
</dbReference>
<sequence length="98" mass="10917">MRRGDKLKSFKTEVVNPLLILGLIAIWNMDRLAAMIFEAENATVRLRNCASAVCELHGTLRIEPMTGDYLLTSAEGRITRFPQSSLASARWPAQIVAE</sequence>
<name>A0A9X4I374_9PSED</name>
<protein>
    <submittedName>
        <fullName evidence="1">Uncharacterized protein</fullName>
    </submittedName>
</protein>
<comment type="caution">
    <text evidence="1">The sequence shown here is derived from an EMBL/GenBank/DDBJ whole genome shotgun (WGS) entry which is preliminary data.</text>
</comment>
<evidence type="ECO:0000313" key="2">
    <source>
        <dbReference type="Proteomes" id="UP001150728"/>
    </source>
</evidence>
<dbReference type="Proteomes" id="UP001150728">
    <property type="component" value="Unassembled WGS sequence"/>
</dbReference>
<proteinExistence type="predicted"/>
<accession>A0A9X4I374</accession>
<dbReference type="RefSeq" id="WP_274121197.1">
    <property type="nucleotide sequence ID" value="NZ_JANIAM010000054.1"/>
</dbReference>